<comment type="caution">
    <text evidence="3">The sequence shown here is derived from an EMBL/GenBank/DDBJ whole genome shotgun (WGS) entry which is preliminary data.</text>
</comment>
<keyword evidence="2" id="KW-0732">Signal</keyword>
<dbReference type="STRING" id="1246581.A0A2H9TLH6"/>
<keyword evidence="4" id="KW-1185">Reference proteome</keyword>
<dbReference type="EMBL" id="MTSL01000115">
    <property type="protein sequence ID" value="PJF18569.1"/>
    <property type="molecule type" value="Genomic_DNA"/>
</dbReference>
<evidence type="ECO:0000313" key="3">
    <source>
        <dbReference type="EMBL" id="PJF18569.1"/>
    </source>
</evidence>
<reference evidence="3 4" key="1">
    <citation type="submission" date="2016-10" db="EMBL/GenBank/DDBJ databases">
        <title>The genome of Paramicrosporidium saccamoebae is the missing link in understanding Cryptomycota and Microsporidia evolution.</title>
        <authorList>
            <person name="Quandt C.A."/>
            <person name="Beaudet D."/>
            <person name="Corsaro D."/>
            <person name="Michel R."/>
            <person name="Corradi N."/>
            <person name="James T."/>
        </authorList>
    </citation>
    <scope>NUCLEOTIDE SEQUENCE [LARGE SCALE GENOMIC DNA]</scope>
    <source>
        <strain evidence="3 4">KSL3</strain>
    </source>
</reference>
<organism evidence="3 4">
    <name type="scientific">Paramicrosporidium saccamoebae</name>
    <dbReference type="NCBI Taxonomy" id="1246581"/>
    <lineage>
        <taxon>Eukaryota</taxon>
        <taxon>Fungi</taxon>
        <taxon>Fungi incertae sedis</taxon>
        <taxon>Cryptomycota</taxon>
        <taxon>Cryptomycota incertae sedis</taxon>
        <taxon>Paramicrosporidium</taxon>
    </lineage>
</organism>
<feature type="region of interest" description="Disordered" evidence="1">
    <location>
        <begin position="83"/>
        <end position="114"/>
    </location>
</feature>
<feature type="region of interest" description="Disordered" evidence="1">
    <location>
        <begin position="178"/>
        <end position="202"/>
    </location>
</feature>
<evidence type="ECO:0000256" key="1">
    <source>
        <dbReference type="SAM" id="MobiDB-lite"/>
    </source>
</evidence>
<feature type="compositionally biased region" description="Basic and acidic residues" evidence="1">
    <location>
        <begin position="283"/>
        <end position="294"/>
    </location>
</feature>
<dbReference type="Proteomes" id="UP000240830">
    <property type="component" value="Unassembled WGS sequence"/>
</dbReference>
<evidence type="ECO:0000313" key="4">
    <source>
        <dbReference type="Proteomes" id="UP000240830"/>
    </source>
</evidence>
<dbReference type="AlphaFoldDB" id="A0A2H9TLH6"/>
<feature type="chain" id="PRO_5014194386" evidence="2">
    <location>
        <begin position="18"/>
        <end position="371"/>
    </location>
</feature>
<feature type="region of interest" description="Disordered" evidence="1">
    <location>
        <begin position="274"/>
        <end position="294"/>
    </location>
</feature>
<gene>
    <name evidence="3" type="ORF">PSACC_01624</name>
</gene>
<accession>A0A2H9TLH6</accession>
<evidence type="ECO:0000256" key="2">
    <source>
        <dbReference type="SAM" id="SignalP"/>
    </source>
</evidence>
<protein>
    <submittedName>
        <fullName evidence="3">Uncharacterized protein</fullName>
    </submittedName>
</protein>
<sequence length="371" mass="41204">MKLSLSFVLFYASLVAASGLDNWNQIKEAVTEIEYSSIALTPSNGPLADNSFSQSLEQSAPDESKSHGYTNLSLDMSLFPSSSFTGYPENRPPRRSLNVKNRRGKMPREQDKRSQFDTDFPVFSDTNSFLTAPPAFDSQSYLSQQTVPTGPHAGFENVSGESSDMTWDFTWSSPSTSTPTWESPYTSTTTTTNTPYTSTTTTANTPYTSTATTTNTPYTSTTTATNAVTGTVLEMEEEEQAASKDDQWLCRKKAEEDRMAKAAAERRKSEFAKKLKSCAKSKRQQERHNPKDEEERILARQEEKEQAMALAKHIATVLGISDERKLAKHLALFSPVLAYKGISVASCRAHPENVLLAIEALQEWGVDIYKF</sequence>
<feature type="signal peptide" evidence="2">
    <location>
        <begin position="1"/>
        <end position="17"/>
    </location>
</feature>
<proteinExistence type="predicted"/>
<name>A0A2H9TLH6_9FUNG</name>